<feature type="compositionally biased region" description="Basic and acidic residues" evidence="1">
    <location>
        <begin position="79"/>
        <end position="95"/>
    </location>
</feature>
<name>A0AAW1HS83_POPJA</name>
<feature type="compositionally biased region" description="Acidic residues" evidence="1">
    <location>
        <begin position="67"/>
        <end position="78"/>
    </location>
</feature>
<evidence type="ECO:0000313" key="2">
    <source>
        <dbReference type="EMBL" id="KAK9679349.1"/>
    </source>
</evidence>
<reference evidence="2 3" key="1">
    <citation type="journal article" date="2024" name="BMC Genomics">
        <title>De novo assembly and annotation of Popillia japonica's genome with initial clues to its potential as an invasive pest.</title>
        <authorList>
            <person name="Cucini C."/>
            <person name="Boschi S."/>
            <person name="Funari R."/>
            <person name="Cardaioli E."/>
            <person name="Iannotti N."/>
            <person name="Marturano G."/>
            <person name="Paoli F."/>
            <person name="Bruttini M."/>
            <person name="Carapelli A."/>
            <person name="Frati F."/>
            <person name="Nardi F."/>
        </authorList>
    </citation>
    <scope>NUCLEOTIDE SEQUENCE [LARGE SCALE GENOMIC DNA]</scope>
    <source>
        <strain evidence="2">DMR45628</strain>
    </source>
</reference>
<dbReference type="EMBL" id="JASPKY010001039">
    <property type="protein sequence ID" value="KAK9679349.1"/>
    <property type="molecule type" value="Genomic_DNA"/>
</dbReference>
<sequence length="139" mass="16140">MFIQEAIKKIPELEIKDNDEQKDCITCIQGKMRRRKFPTGKAVRTKEALEVVHTDIVGKNTPASLDDKDENEEVEENNDNGKEVDENNEEKRINYAEENEAEILNPGEGEEVEFRMSARERKKTTCHYCNLVHCKQEDI</sequence>
<dbReference type="Proteomes" id="UP001458880">
    <property type="component" value="Unassembled WGS sequence"/>
</dbReference>
<proteinExistence type="predicted"/>
<dbReference type="AlphaFoldDB" id="A0AAW1HS83"/>
<evidence type="ECO:0000256" key="1">
    <source>
        <dbReference type="SAM" id="MobiDB-lite"/>
    </source>
</evidence>
<comment type="caution">
    <text evidence="2">The sequence shown here is derived from an EMBL/GenBank/DDBJ whole genome shotgun (WGS) entry which is preliminary data.</text>
</comment>
<protein>
    <submittedName>
        <fullName evidence="2">Uncharacterized protein</fullName>
    </submittedName>
</protein>
<evidence type="ECO:0000313" key="3">
    <source>
        <dbReference type="Proteomes" id="UP001458880"/>
    </source>
</evidence>
<accession>A0AAW1HS83</accession>
<organism evidence="2 3">
    <name type="scientific">Popillia japonica</name>
    <name type="common">Japanese beetle</name>
    <dbReference type="NCBI Taxonomy" id="7064"/>
    <lineage>
        <taxon>Eukaryota</taxon>
        <taxon>Metazoa</taxon>
        <taxon>Ecdysozoa</taxon>
        <taxon>Arthropoda</taxon>
        <taxon>Hexapoda</taxon>
        <taxon>Insecta</taxon>
        <taxon>Pterygota</taxon>
        <taxon>Neoptera</taxon>
        <taxon>Endopterygota</taxon>
        <taxon>Coleoptera</taxon>
        <taxon>Polyphaga</taxon>
        <taxon>Scarabaeiformia</taxon>
        <taxon>Scarabaeidae</taxon>
        <taxon>Rutelinae</taxon>
        <taxon>Popillia</taxon>
    </lineage>
</organism>
<gene>
    <name evidence="2" type="ORF">QE152_g40099</name>
</gene>
<feature type="region of interest" description="Disordered" evidence="1">
    <location>
        <begin position="57"/>
        <end position="109"/>
    </location>
</feature>
<keyword evidence="3" id="KW-1185">Reference proteome</keyword>